<dbReference type="Pfam" id="PF13482">
    <property type="entry name" value="RNase_H_2"/>
    <property type="match status" value="1"/>
</dbReference>
<reference evidence="2 3" key="1">
    <citation type="journal article" date="2016" name="Nat. Commun.">
        <title>Thousands of microbial genomes shed light on interconnected biogeochemical processes in an aquifer system.</title>
        <authorList>
            <person name="Anantharaman K."/>
            <person name="Brown C.T."/>
            <person name="Hug L.A."/>
            <person name="Sharon I."/>
            <person name="Castelle C.J."/>
            <person name="Probst A.J."/>
            <person name="Thomas B.C."/>
            <person name="Singh A."/>
            <person name="Wilkins M.J."/>
            <person name="Karaoz U."/>
            <person name="Brodie E.L."/>
            <person name="Williams K.H."/>
            <person name="Hubbard S.S."/>
            <person name="Banfield J.F."/>
        </authorList>
    </citation>
    <scope>NUCLEOTIDE SEQUENCE [LARGE SCALE GENOMIC DNA]</scope>
</reference>
<gene>
    <name evidence="2" type="ORF">A2938_01215</name>
</gene>
<dbReference type="InterPro" id="IPR012337">
    <property type="entry name" value="RNaseH-like_sf"/>
</dbReference>
<feature type="domain" description="YprB ribonuclease H-like" evidence="1">
    <location>
        <begin position="32"/>
        <end position="153"/>
    </location>
</feature>
<comment type="caution">
    <text evidence="2">The sequence shown here is derived from an EMBL/GenBank/DDBJ whole genome shotgun (WGS) entry which is preliminary data.</text>
</comment>
<evidence type="ECO:0000313" key="2">
    <source>
        <dbReference type="EMBL" id="OHA34448.1"/>
    </source>
</evidence>
<evidence type="ECO:0000313" key="3">
    <source>
        <dbReference type="Proteomes" id="UP000177797"/>
    </source>
</evidence>
<dbReference type="InterPro" id="IPR036397">
    <property type="entry name" value="RNaseH_sf"/>
</dbReference>
<protein>
    <recommendedName>
        <fullName evidence="1">YprB ribonuclease H-like domain-containing protein</fullName>
    </recommendedName>
</protein>
<sequence>MRKIVFDIETANEFADVGRREPEALDLSMVCIHDSDDDSYKSFVKEELKSLWPILERADLLIGFNSEHFDLPLLAKYYSGDLSRIRSVDLLKEVKAVLGRRLKLDTLAEATLGKKKTADGMESIRWWRNGEVERVRKYCIEDVRITKELYDYARKNGVLKYLDNKKTNDILLPDAKNWEVFTAHTLTHTLPF</sequence>
<dbReference type="SUPFAM" id="SSF53098">
    <property type="entry name" value="Ribonuclease H-like"/>
    <property type="match status" value="1"/>
</dbReference>
<accession>A0A1G2NED4</accession>
<dbReference type="Proteomes" id="UP000177797">
    <property type="component" value="Unassembled WGS sequence"/>
</dbReference>
<organism evidence="2 3">
    <name type="scientific">Candidatus Taylorbacteria bacterium RIFCSPLOWO2_01_FULL_48_100</name>
    <dbReference type="NCBI Taxonomy" id="1802322"/>
    <lineage>
        <taxon>Bacteria</taxon>
        <taxon>Candidatus Tayloriibacteriota</taxon>
    </lineage>
</organism>
<name>A0A1G2NED4_9BACT</name>
<dbReference type="Gene3D" id="3.30.420.10">
    <property type="entry name" value="Ribonuclease H-like superfamily/Ribonuclease H"/>
    <property type="match status" value="1"/>
</dbReference>
<proteinExistence type="predicted"/>
<evidence type="ECO:0000259" key="1">
    <source>
        <dbReference type="Pfam" id="PF13482"/>
    </source>
</evidence>
<dbReference type="AlphaFoldDB" id="A0A1G2NED4"/>
<dbReference type="EMBL" id="MHSA01000012">
    <property type="protein sequence ID" value="OHA34448.1"/>
    <property type="molecule type" value="Genomic_DNA"/>
</dbReference>
<dbReference type="InterPro" id="IPR038720">
    <property type="entry name" value="YprB_RNase_H-like_dom"/>
</dbReference>
<dbReference type="GO" id="GO:0003676">
    <property type="term" value="F:nucleic acid binding"/>
    <property type="evidence" value="ECO:0007669"/>
    <property type="project" value="InterPro"/>
</dbReference>